<keyword evidence="3" id="KW-0614">Plasmid</keyword>
<evidence type="ECO:0000256" key="1">
    <source>
        <dbReference type="SAM" id="Coils"/>
    </source>
</evidence>
<reference evidence="3" key="1">
    <citation type="submission" date="2015-06" db="EMBL/GenBank/DDBJ databases">
        <authorList>
            <person name="Joergensen T."/>
        </authorList>
    </citation>
    <scope>NUCLEOTIDE SEQUENCE</scope>
    <source>
        <plasmid evidence="3">pRGFK0991</plasmid>
    </source>
</reference>
<feature type="region of interest" description="Disordered" evidence="2">
    <location>
        <begin position="400"/>
        <end position="422"/>
    </location>
</feature>
<keyword evidence="1" id="KW-0175">Coiled coil</keyword>
<evidence type="ECO:0000313" key="3">
    <source>
        <dbReference type="EMBL" id="CRY96218.1"/>
    </source>
</evidence>
<evidence type="ECO:0008006" key="4">
    <source>
        <dbReference type="Google" id="ProtNLM"/>
    </source>
</evidence>
<dbReference type="AlphaFoldDB" id="A0A0H5Q2U8"/>
<organism evidence="3">
    <name type="scientific">uncultured prokaryote</name>
    <dbReference type="NCBI Taxonomy" id="198431"/>
    <lineage>
        <taxon>unclassified sequences</taxon>
        <taxon>environmental samples</taxon>
    </lineage>
</organism>
<protein>
    <recommendedName>
        <fullName evidence="4">Mobilization protein</fullName>
    </recommendedName>
</protein>
<accession>A0A0H5Q2U8</accession>
<sequence length="422" mass="50017">MRGQREFRPFESPLESSSTMSKKTGVHWNPKIPPYPEHNDRTDTRSKNIHQELTHKNEYSCSAKVVRAETNRLYQEAMQKQAGKKGKKTPRERSIHEAIFEIDEKTTMLECQELAKEIEKLTGFQTLQIVIHRDEGHTDEQGNFIPHYHAHAVFFTLDKDTGKQLARQQASLNKANLSKMQDLASKIFDMERGQEYFKNGVESPKRIQNQDDFKRFKDQERELLKEIANKRTEIALEFEKKEKEIQDKAKELKSLENDLNRKIELAKKNANELLEESNRNFFRRKNSFKGLVANVVTFGKHFKELEKQREAEKLKIVAIQTEADTQARKDLRALELQMQNLAQEKARFFERIKELKQELEKKEQSLNEQKEYTQRAYKERDQYAEILKKYANDELLESEAPKLKRERDREKEPTKKEVCRER</sequence>
<reference evidence="3" key="2">
    <citation type="submission" date="2015-07" db="EMBL/GenBank/DDBJ databases">
        <title>Plasmids, circular viruses and viroids from rat gut.</title>
        <authorList>
            <person name="Jorgensen T.J."/>
            <person name="Hansen M.A."/>
            <person name="Xu Z."/>
            <person name="Tabak M.A."/>
            <person name="Sorensen S.J."/>
            <person name="Hansen L.H."/>
        </authorList>
    </citation>
    <scope>NUCLEOTIDE SEQUENCE</scope>
    <source>
        <plasmid evidence="3">pRGFK0991</plasmid>
    </source>
</reference>
<geneLocation type="plasmid" evidence="3">
    <name>pRGFK0991</name>
</geneLocation>
<name>A0A0H5Q2U8_9ZZZZ</name>
<feature type="coiled-coil region" evidence="1">
    <location>
        <begin position="213"/>
        <end position="376"/>
    </location>
</feature>
<feature type="compositionally biased region" description="Basic and acidic residues" evidence="2">
    <location>
        <begin position="37"/>
        <end position="55"/>
    </location>
</feature>
<dbReference type="EMBL" id="LN853585">
    <property type="protein sequence ID" value="CRY96218.1"/>
    <property type="molecule type" value="Genomic_DNA"/>
</dbReference>
<feature type="region of interest" description="Disordered" evidence="2">
    <location>
        <begin position="1"/>
        <end position="55"/>
    </location>
</feature>
<proteinExistence type="predicted"/>
<evidence type="ECO:0000256" key="2">
    <source>
        <dbReference type="SAM" id="MobiDB-lite"/>
    </source>
</evidence>